<gene>
    <name evidence="1" type="ORF">B5K10_32195</name>
</gene>
<organism evidence="1 2">
    <name type="scientific">Rhizobium leguminosarum bv. trifolii</name>
    <dbReference type="NCBI Taxonomy" id="386"/>
    <lineage>
        <taxon>Bacteria</taxon>
        <taxon>Pseudomonadati</taxon>
        <taxon>Pseudomonadota</taxon>
        <taxon>Alphaproteobacteria</taxon>
        <taxon>Hyphomicrobiales</taxon>
        <taxon>Rhizobiaceae</taxon>
        <taxon>Rhizobium/Agrobacterium group</taxon>
        <taxon>Rhizobium</taxon>
    </lineage>
</organism>
<dbReference type="AlphaFoldDB" id="A0A3E1AZ24"/>
<reference evidence="1 2" key="1">
    <citation type="submission" date="2017-03" db="EMBL/GenBank/DDBJ databases">
        <title>Genome analysis of Rhizobial strains effectives or ineffectives for nitrogen fixation isolated from bean seeds.</title>
        <authorList>
            <person name="Peralta H."/>
            <person name="Aguilar-Vera A."/>
            <person name="Mora Y."/>
            <person name="Vargas-Lagunas C."/>
            <person name="Girard L."/>
            <person name="Mora J."/>
        </authorList>
    </citation>
    <scope>NUCLEOTIDE SEQUENCE [LARGE SCALE GENOMIC DNA]</scope>
    <source>
        <strain evidence="1 2">CCGM5</strain>
    </source>
</reference>
<name>A0A3E1AZ24_RHILT</name>
<dbReference type="Proteomes" id="UP000256748">
    <property type="component" value="Unassembled WGS sequence"/>
</dbReference>
<evidence type="ECO:0000313" key="2">
    <source>
        <dbReference type="Proteomes" id="UP000256748"/>
    </source>
</evidence>
<dbReference type="EMBL" id="NAOO01000045">
    <property type="protein sequence ID" value="RFB82358.1"/>
    <property type="molecule type" value="Genomic_DNA"/>
</dbReference>
<protein>
    <submittedName>
        <fullName evidence="1">Uncharacterized protein</fullName>
    </submittedName>
</protein>
<proteinExistence type="predicted"/>
<evidence type="ECO:0000313" key="1">
    <source>
        <dbReference type="EMBL" id="RFB82358.1"/>
    </source>
</evidence>
<comment type="caution">
    <text evidence="1">The sequence shown here is derived from an EMBL/GenBank/DDBJ whole genome shotgun (WGS) entry which is preliminary data.</text>
</comment>
<sequence>MPDIPEITGVGECSAGVPESLILKHPAGLQESLILRRPAGGLEGRGGLWQMNARSSVAAPFEASPFGLRTSA</sequence>
<accession>A0A3E1AZ24</accession>